<evidence type="ECO:0000256" key="1">
    <source>
        <dbReference type="SAM" id="Phobius"/>
    </source>
</evidence>
<protein>
    <submittedName>
        <fullName evidence="2">Uncharacterized protein</fullName>
    </submittedName>
</protein>
<reference evidence="2 3" key="1">
    <citation type="submission" date="2018-05" db="EMBL/GenBank/DDBJ databases">
        <title>Complete Genome Sequence of Deinococcus sp. strain 17bor-2.</title>
        <authorList>
            <person name="Srinivasan S."/>
        </authorList>
    </citation>
    <scope>NUCLEOTIDE SEQUENCE [LARGE SCALE GENOMIC DNA]</scope>
    <source>
        <strain evidence="2 3">17bor-2</strain>
    </source>
</reference>
<proteinExistence type="predicted"/>
<keyword evidence="1" id="KW-0812">Transmembrane</keyword>
<sequence length="173" mass="18626">MTPEDGRRERETEAVRSMTRDDWARGIQAEAEHAPDAVWAREARLHAQRATMSCGLGLGITVFGVLAALQIGLLMVEAPNRSLHWSWLVASCAVASAGTFLSRMGISAGHVVLSAMLYVPLSWACLVMAQWLWAEFAPQTPQPFVGLGVGVAMLAVNALGAAKVWKSGKERLA</sequence>
<evidence type="ECO:0000313" key="3">
    <source>
        <dbReference type="Proteomes" id="UP000245368"/>
    </source>
</evidence>
<accession>A0A2Z3JGV0</accession>
<name>A0A2Z3JGV0_9DEIO</name>
<dbReference type="EMBL" id="CP029494">
    <property type="protein sequence ID" value="AWN23226.1"/>
    <property type="molecule type" value="Genomic_DNA"/>
</dbReference>
<feature type="transmembrane region" description="Helical" evidence="1">
    <location>
        <begin position="82"/>
        <end position="101"/>
    </location>
</feature>
<keyword evidence="3" id="KW-1185">Reference proteome</keyword>
<keyword evidence="1" id="KW-1133">Transmembrane helix</keyword>
<feature type="transmembrane region" description="Helical" evidence="1">
    <location>
        <begin position="54"/>
        <end position="76"/>
    </location>
</feature>
<feature type="transmembrane region" description="Helical" evidence="1">
    <location>
        <begin position="113"/>
        <end position="133"/>
    </location>
</feature>
<gene>
    <name evidence="2" type="ORF">DKM44_08295</name>
</gene>
<dbReference type="Proteomes" id="UP000245368">
    <property type="component" value="Chromosome"/>
</dbReference>
<keyword evidence="1" id="KW-0472">Membrane</keyword>
<evidence type="ECO:0000313" key="2">
    <source>
        <dbReference type="EMBL" id="AWN23226.1"/>
    </source>
</evidence>
<dbReference type="AlphaFoldDB" id="A0A2Z3JGV0"/>
<feature type="transmembrane region" description="Helical" evidence="1">
    <location>
        <begin position="145"/>
        <end position="165"/>
    </location>
</feature>
<dbReference type="KEGG" id="dez:DKM44_08295"/>
<organism evidence="2 3">
    <name type="scientific">Deinococcus irradiatisoli</name>
    <dbReference type="NCBI Taxonomy" id="2202254"/>
    <lineage>
        <taxon>Bacteria</taxon>
        <taxon>Thermotogati</taxon>
        <taxon>Deinococcota</taxon>
        <taxon>Deinococci</taxon>
        <taxon>Deinococcales</taxon>
        <taxon>Deinococcaceae</taxon>
        <taxon>Deinococcus</taxon>
    </lineage>
</organism>